<reference evidence="1 2" key="1">
    <citation type="journal article" date="2024" name="J Genomics">
        <title>Draft genome sequencing and assembly of Favolaschia claudopus CIRM-BRFM 2984 isolated from oak limbs.</title>
        <authorList>
            <person name="Navarro D."/>
            <person name="Drula E."/>
            <person name="Chaduli D."/>
            <person name="Cazenave R."/>
            <person name="Ahrendt S."/>
            <person name="Wang J."/>
            <person name="Lipzen A."/>
            <person name="Daum C."/>
            <person name="Barry K."/>
            <person name="Grigoriev I.V."/>
            <person name="Favel A."/>
            <person name="Rosso M.N."/>
            <person name="Martin F."/>
        </authorList>
    </citation>
    <scope>NUCLEOTIDE SEQUENCE [LARGE SCALE GENOMIC DNA]</scope>
    <source>
        <strain evidence="1 2">CIRM-BRFM 2984</strain>
    </source>
</reference>
<proteinExistence type="predicted"/>
<accession>A0AAV9ZMF8</accession>
<keyword evidence="2" id="KW-1185">Reference proteome</keyword>
<organism evidence="1 2">
    <name type="scientific">Favolaschia claudopus</name>
    <dbReference type="NCBI Taxonomy" id="2862362"/>
    <lineage>
        <taxon>Eukaryota</taxon>
        <taxon>Fungi</taxon>
        <taxon>Dikarya</taxon>
        <taxon>Basidiomycota</taxon>
        <taxon>Agaricomycotina</taxon>
        <taxon>Agaricomycetes</taxon>
        <taxon>Agaricomycetidae</taxon>
        <taxon>Agaricales</taxon>
        <taxon>Marasmiineae</taxon>
        <taxon>Mycenaceae</taxon>
        <taxon>Favolaschia</taxon>
    </lineage>
</organism>
<evidence type="ECO:0000313" key="1">
    <source>
        <dbReference type="EMBL" id="KAK6987590.1"/>
    </source>
</evidence>
<sequence>MTQDSRYQLVMDTRGVGEGSGAIGAALRPEEFRRAVDPAGSPEDLLNRIALEGRGKAIKALYLTLFRFNSFNTFLFILDSHEMHISTMCASSVRCTFRLHRLTSVSSWASLDCWAGPVEIESDLSTVNVQSITSGSIVEILTIFIVLFYLSLQWDTTLLWIDFGVGAVSGILESLESTCILNAGLDSLSFVEFVPTFESCARSFRVAVKLILSWTWYGFARDRNYAGISQGDQDSEGRNYASFAPASCFVELNAKTMTRPNLYWFESRASVRRYIDTMPTPKPCRSAPNSPCTPKLCRFRLRHGLNRAPAHLTQPEVYHRDVV</sequence>
<dbReference type="AlphaFoldDB" id="A0AAV9ZMF8"/>
<dbReference type="Proteomes" id="UP001362999">
    <property type="component" value="Unassembled WGS sequence"/>
</dbReference>
<name>A0AAV9ZMF8_9AGAR</name>
<gene>
    <name evidence="1" type="ORF">R3P38DRAFT_2805777</name>
</gene>
<evidence type="ECO:0000313" key="2">
    <source>
        <dbReference type="Proteomes" id="UP001362999"/>
    </source>
</evidence>
<protein>
    <submittedName>
        <fullName evidence="1">Uncharacterized protein</fullName>
    </submittedName>
</protein>
<comment type="caution">
    <text evidence="1">The sequence shown here is derived from an EMBL/GenBank/DDBJ whole genome shotgun (WGS) entry which is preliminary data.</text>
</comment>
<dbReference type="EMBL" id="JAWWNJ010000131">
    <property type="protein sequence ID" value="KAK6987590.1"/>
    <property type="molecule type" value="Genomic_DNA"/>
</dbReference>